<protein>
    <recommendedName>
        <fullName evidence="3">Fungal-type protein kinase domain-containing protein</fullName>
    </recommendedName>
</protein>
<dbReference type="Proteomes" id="UP000054018">
    <property type="component" value="Unassembled WGS sequence"/>
</dbReference>
<dbReference type="EMBL" id="KN833717">
    <property type="protein sequence ID" value="KIK24290.1"/>
    <property type="molecule type" value="Genomic_DNA"/>
</dbReference>
<feature type="non-terminal residue" evidence="1">
    <location>
        <position position="146"/>
    </location>
</feature>
<evidence type="ECO:0000313" key="2">
    <source>
        <dbReference type="Proteomes" id="UP000054018"/>
    </source>
</evidence>
<reference evidence="1 2" key="1">
    <citation type="submission" date="2014-04" db="EMBL/GenBank/DDBJ databases">
        <authorList>
            <consortium name="DOE Joint Genome Institute"/>
            <person name="Kuo A."/>
            <person name="Kohler A."/>
            <person name="Costa M.D."/>
            <person name="Nagy L.G."/>
            <person name="Floudas D."/>
            <person name="Copeland A."/>
            <person name="Barry K.W."/>
            <person name="Cichocki N."/>
            <person name="Veneault-Fourrey C."/>
            <person name="LaButti K."/>
            <person name="Lindquist E.A."/>
            <person name="Lipzen A."/>
            <person name="Lundell T."/>
            <person name="Morin E."/>
            <person name="Murat C."/>
            <person name="Sun H."/>
            <person name="Tunlid A."/>
            <person name="Henrissat B."/>
            <person name="Grigoriev I.V."/>
            <person name="Hibbett D.S."/>
            <person name="Martin F."/>
            <person name="Nordberg H.P."/>
            <person name="Cantor M.N."/>
            <person name="Hua S.X."/>
        </authorList>
    </citation>
    <scope>NUCLEOTIDE SEQUENCE [LARGE SCALE GENOMIC DNA]</scope>
    <source>
        <strain evidence="1 2">441</strain>
    </source>
</reference>
<dbReference type="HOGENOM" id="CLU_138079_0_0_1"/>
<reference evidence="2" key="2">
    <citation type="submission" date="2015-01" db="EMBL/GenBank/DDBJ databases">
        <title>Evolutionary Origins and Diversification of the Mycorrhizal Mutualists.</title>
        <authorList>
            <consortium name="DOE Joint Genome Institute"/>
            <consortium name="Mycorrhizal Genomics Consortium"/>
            <person name="Kohler A."/>
            <person name="Kuo A."/>
            <person name="Nagy L.G."/>
            <person name="Floudas D."/>
            <person name="Copeland A."/>
            <person name="Barry K.W."/>
            <person name="Cichocki N."/>
            <person name="Veneault-Fourrey C."/>
            <person name="LaButti K."/>
            <person name="Lindquist E.A."/>
            <person name="Lipzen A."/>
            <person name="Lundell T."/>
            <person name="Morin E."/>
            <person name="Murat C."/>
            <person name="Riley R."/>
            <person name="Ohm R."/>
            <person name="Sun H."/>
            <person name="Tunlid A."/>
            <person name="Henrissat B."/>
            <person name="Grigoriev I.V."/>
            <person name="Hibbett D.S."/>
            <person name="Martin F."/>
        </authorList>
    </citation>
    <scope>NUCLEOTIDE SEQUENCE [LARGE SCALE GENOMIC DNA]</scope>
    <source>
        <strain evidence="2">441</strain>
    </source>
</reference>
<proteinExistence type="predicted"/>
<name>A0A0C9YH38_9AGAM</name>
<sequence length="146" mass="16706">FAPNLRLIDSHTEPDNKNCSMFSYQVKPDLSVYSDNYSIGCDCSMIEISIKFKWDTSLDAFDDPFIKEQSDIPSFIHPTKSVKDTLGQITAYASTQLGSQYHTHAFSVLVIWDTAHIIRWDWEGAIVMTPIKYGENQTLAEFFTCY</sequence>
<keyword evidence="2" id="KW-1185">Reference proteome</keyword>
<dbReference type="OrthoDB" id="2739948at2759"/>
<accession>A0A0C9YH38</accession>
<dbReference type="AlphaFoldDB" id="A0A0C9YH38"/>
<gene>
    <name evidence="1" type="ORF">PISMIDRAFT_66015</name>
</gene>
<evidence type="ECO:0008006" key="3">
    <source>
        <dbReference type="Google" id="ProtNLM"/>
    </source>
</evidence>
<evidence type="ECO:0000313" key="1">
    <source>
        <dbReference type="EMBL" id="KIK24290.1"/>
    </source>
</evidence>
<organism evidence="1 2">
    <name type="scientific">Pisolithus microcarpus 441</name>
    <dbReference type="NCBI Taxonomy" id="765257"/>
    <lineage>
        <taxon>Eukaryota</taxon>
        <taxon>Fungi</taxon>
        <taxon>Dikarya</taxon>
        <taxon>Basidiomycota</taxon>
        <taxon>Agaricomycotina</taxon>
        <taxon>Agaricomycetes</taxon>
        <taxon>Agaricomycetidae</taxon>
        <taxon>Boletales</taxon>
        <taxon>Sclerodermatineae</taxon>
        <taxon>Pisolithaceae</taxon>
        <taxon>Pisolithus</taxon>
    </lineage>
</organism>
<feature type="non-terminal residue" evidence="1">
    <location>
        <position position="1"/>
    </location>
</feature>